<dbReference type="EMBL" id="CATNWA010018706">
    <property type="protein sequence ID" value="CAI9608950.1"/>
    <property type="molecule type" value="Genomic_DNA"/>
</dbReference>
<gene>
    <name evidence="1" type="ORF">SPARVUS_LOCUS14181792</name>
</gene>
<accession>A0ABN9GHS3</accession>
<dbReference type="Proteomes" id="UP001162483">
    <property type="component" value="Unassembled WGS sequence"/>
</dbReference>
<reference evidence="1" key="1">
    <citation type="submission" date="2023-05" db="EMBL/GenBank/DDBJ databases">
        <authorList>
            <person name="Stuckert A."/>
        </authorList>
    </citation>
    <scope>NUCLEOTIDE SEQUENCE</scope>
</reference>
<organism evidence="1 2">
    <name type="scientific">Staurois parvus</name>
    <dbReference type="NCBI Taxonomy" id="386267"/>
    <lineage>
        <taxon>Eukaryota</taxon>
        <taxon>Metazoa</taxon>
        <taxon>Chordata</taxon>
        <taxon>Craniata</taxon>
        <taxon>Vertebrata</taxon>
        <taxon>Euteleostomi</taxon>
        <taxon>Amphibia</taxon>
        <taxon>Batrachia</taxon>
        <taxon>Anura</taxon>
        <taxon>Neobatrachia</taxon>
        <taxon>Ranoidea</taxon>
        <taxon>Ranidae</taxon>
        <taxon>Staurois</taxon>
    </lineage>
</organism>
<proteinExistence type="predicted"/>
<name>A0ABN9GHS3_9NEOB</name>
<comment type="caution">
    <text evidence="1">The sequence shown here is derived from an EMBL/GenBank/DDBJ whole genome shotgun (WGS) entry which is preliminary data.</text>
</comment>
<sequence>MSYAEWVYGAFKCHLDFDLDTLFLVSLVVRYYTWNARGQVSIRQKVLPVQVVVRDILGEVGKVRGLEKGRWRRKAWMEAWRNIRPVAAVC</sequence>
<evidence type="ECO:0000313" key="1">
    <source>
        <dbReference type="EMBL" id="CAI9608950.1"/>
    </source>
</evidence>
<evidence type="ECO:0000313" key="2">
    <source>
        <dbReference type="Proteomes" id="UP001162483"/>
    </source>
</evidence>
<keyword evidence="2" id="KW-1185">Reference proteome</keyword>
<protein>
    <submittedName>
        <fullName evidence="1">Uncharacterized protein</fullName>
    </submittedName>
</protein>